<dbReference type="Gene3D" id="3.40.1090.10">
    <property type="entry name" value="Cytosolic phospholipase A2 catalytic domain"/>
    <property type="match status" value="2"/>
</dbReference>
<evidence type="ECO:0000313" key="6">
    <source>
        <dbReference type="EMBL" id="QBK87472.1"/>
    </source>
</evidence>
<feature type="transmembrane region" description="Helical" evidence="4">
    <location>
        <begin position="41"/>
        <end position="61"/>
    </location>
</feature>
<keyword evidence="2" id="KW-0378">Hydrolase</keyword>
<organism evidence="6">
    <name type="scientific">Marseillevirus LCMAC201</name>
    <dbReference type="NCBI Taxonomy" id="2506605"/>
    <lineage>
        <taxon>Viruses</taxon>
        <taxon>Varidnaviria</taxon>
        <taxon>Bamfordvirae</taxon>
        <taxon>Nucleocytoviricota</taxon>
        <taxon>Megaviricetes</taxon>
        <taxon>Pimascovirales</taxon>
        <taxon>Pimascovirales incertae sedis</taxon>
        <taxon>Marseilleviridae</taxon>
    </lineage>
</organism>
<evidence type="ECO:0000256" key="4">
    <source>
        <dbReference type="SAM" id="Phobius"/>
    </source>
</evidence>
<dbReference type="PROSITE" id="PS51635">
    <property type="entry name" value="PNPLA"/>
    <property type="match status" value="1"/>
</dbReference>
<dbReference type="GO" id="GO:0016042">
    <property type="term" value="P:lipid catabolic process"/>
    <property type="evidence" value="ECO:0007669"/>
    <property type="project" value="UniProtKB-UniRule"/>
</dbReference>
<dbReference type="InterPro" id="IPR052580">
    <property type="entry name" value="Lipid_Hydrolase"/>
</dbReference>
<gene>
    <name evidence="6" type="ORF">LCMAC201_03820</name>
</gene>
<feature type="short sequence motif" description="GXGXXG" evidence="2">
    <location>
        <begin position="14"/>
        <end position="19"/>
    </location>
</feature>
<feature type="short sequence motif" description="GXSXG" evidence="2">
    <location>
        <begin position="43"/>
        <end position="47"/>
    </location>
</feature>
<dbReference type="InterPro" id="IPR016035">
    <property type="entry name" value="Acyl_Trfase/lysoPLipase"/>
</dbReference>
<feature type="region of interest" description="Disordered" evidence="3">
    <location>
        <begin position="297"/>
        <end position="322"/>
    </location>
</feature>
<dbReference type="PANTHER" id="PTHR46394">
    <property type="entry name" value="ANNEXIN"/>
    <property type="match status" value="1"/>
</dbReference>
<evidence type="ECO:0000259" key="5">
    <source>
        <dbReference type="PROSITE" id="PS51635"/>
    </source>
</evidence>
<dbReference type="InterPro" id="IPR002641">
    <property type="entry name" value="PNPLA_dom"/>
</dbReference>
<accession>A0A481YW98</accession>
<dbReference type="GO" id="GO:0016787">
    <property type="term" value="F:hydrolase activity"/>
    <property type="evidence" value="ECO:0007669"/>
    <property type="project" value="UniProtKB-UniRule"/>
</dbReference>
<sequence length="322" mass="36919">MNLPDKFTRLVLSGGGPRGLAILGALHYVDEHKGLKDIQEYWGTSVGSVIILLLLIGYTPFEAFHQFFMLDHFADPTTFDLQSILETSALCPIEIFGQKVCHFIEKKLGKGVDPTFFDLYKQFGKKIHIIGSNTHTMRGECFDMDTRPLMRVIDAIEISCSLPYIFTKKKFEDQTYVDGGFINDYPINMADDGEHCVLGICAFGDTLVSRSDYIGWIYRLLYMPIMELHRERVSRLSDKCTNVELIVDNISMIEMSPSRKKKVEVFSSGYQQARDILTEIEDIYTECKHRLGYQDEDISPDGWDTDFSWSDSDDVDFKDDNR</sequence>
<keyword evidence="4" id="KW-0472">Membrane</keyword>
<dbReference type="EMBL" id="MK500353">
    <property type="protein sequence ID" value="QBK87472.1"/>
    <property type="molecule type" value="Genomic_DNA"/>
</dbReference>
<name>A0A481YW98_9VIRU</name>
<feature type="compositionally biased region" description="Low complexity" evidence="3">
    <location>
        <begin position="301"/>
        <end position="310"/>
    </location>
</feature>
<feature type="domain" description="PNPLA" evidence="5">
    <location>
        <begin position="10"/>
        <end position="191"/>
    </location>
</feature>
<reference evidence="6" key="1">
    <citation type="journal article" date="2019" name="MBio">
        <title>Virus Genomes from Deep Sea Sediments Expand the Ocean Megavirome and Support Independent Origins of Viral Gigantism.</title>
        <authorList>
            <person name="Backstrom D."/>
            <person name="Yutin N."/>
            <person name="Jorgensen S.L."/>
            <person name="Dharamshi J."/>
            <person name="Homa F."/>
            <person name="Zaremba-Niedwiedzka K."/>
            <person name="Spang A."/>
            <person name="Wolf Y.I."/>
            <person name="Koonin E.V."/>
            <person name="Ettema T.J."/>
        </authorList>
    </citation>
    <scope>NUCLEOTIDE SEQUENCE</scope>
</reference>
<keyword evidence="2" id="KW-0442">Lipid degradation</keyword>
<protein>
    <submittedName>
        <fullName evidence="6">Patatin-like phospholipase</fullName>
    </submittedName>
</protein>
<dbReference type="PANTHER" id="PTHR46394:SF1">
    <property type="entry name" value="PNPLA DOMAIN-CONTAINING PROTEIN"/>
    <property type="match status" value="1"/>
</dbReference>
<keyword evidence="4" id="KW-0812">Transmembrane</keyword>
<dbReference type="Pfam" id="PF01734">
    <property type="entry name" value="Patatin"/>
    <property type="match status" value="1"/>
</dbReference>
<feature type="compositionally biased region" description="Acidic residues" evidence="3">
    <location>
        <begin position="311"/>
        <end position="322"/>
    </location>
</feature>
<feature type="short sequence motif" description="DGA/G" evidence="2">
    <location>
        <begin position="178"/>
        <end position="180"/>
    </location>
</feature>
<feature type="active site" description="Proton acceptor" evidence="2">
    <location>
        <position position="178"/>
    </location>
</feature>
<keyword evidence="1 2" id="KW-0443">Lipid metabolism</keyword>
<feature type="active site" description="Nucleophile" evidence="2">
    <location>
        <position position="45"/>
    </location>
</feature>
<evidence type="ECO:0000256" key="2">
    <source>
        <dbReference type="PROSITE-ProRule" id="PRU01161"/>
    </source>
</evidence>
<dbReference type="SUPFAM" id="SSF52151">
    <property type="entry name" value="FabD/lysophospholipase-like"/>
    <property type="match status" value="1"/>
</dbReference>
<evidence type="ECO:0000256" key="1">
    <source>
        <dbReference type="ARBA" id="ARBA00023098"/>
    </source>
</evidence>
<keyword evidence="4" id="KW-1133">Transmembrane helix</keyword>
<proteinExistence type="predicted"/>
<evidence type="ECO:0000256" key="3">
    <source>
        <dbReference type="SAM" id="MobiDB-lite"/>
    </source>
</evidence>